<comment type="caution">
    <text evidence="3">The sequence shown here is derived from an EMBL/GenBank/DDBJ whole genome shotgun (WGS) entry which is preliminary data.</text>
</comment>
<organism evidence="3 4">
    <name type="scientific">Deinandra increscens subsp. villosa</name>
    <dbReference type="NCBI Taxonomy" id="3103831"/>
    <lineage>
        <taxon>Eukaryota</taxon>
        <taxon>Viridiplantae</taxon>
        <taxon>Streptophyta</taxon>
        <taxon>Embryophyta</taxon>
        <taxon>Tracheophyta</taxon>
        <taxon>Spermatophyta</taxon>
        <taxon>Magnoliopsida</taxon>
        <taxon>eudicotyledons</taxon>
        <taxon>Gunneridae</taxon>
        <taxon>Pentapetalae</taxon>
        <taxon>asterids</taxon>
        <taxon>campanulids</taxon>
        <taxon>Asterales</taxon>
        <taxon>Asteraceae</taxon>
        <taxon>Asteroideae</taxon>
        <taxon>Heliantheae alliance</taxon>
        <taxon>Madieae</taxon>
        <taxon>Madiinae</taxon>
        <taxon>Deinandra</taxon>
    </lineage>
</organism>
<name>A0AAP0CK35_9ASTR</name>
<dbReference type="GO" id="GO:0003682">
    <property type="term" value="F:chromatin binding"/>
    <property type="evidence" value="ECO:0007669"/>
    <property type="project" value="InterPro"/>
</dbReference>
<evidence type="ECO:0000313" key="4">
    <source>
        <dbReference type="Proteomes" id="UP001408789"/>
    </source>
</evidence>
<dbReference type="PANTHER" id="PTHR33827:SF9">
    <property type="entry name" value="SAWADEE DOMAIN-CONTAINING PROTEIN"/>
    <property type="match status" value="1"/>
</dbReference>
<dbReference type="Gene3D" id="2.30.30.140">
    <property type="match status" value="1"/>
</dbReference>
<keyword evidence="4" id="KW-1185">Reference proteome</keyword>
<feature type="region of interest" description="Disordered" evidence="1">
    <location>
        <begin position="295"/>
        <end position="439"/>
    </location>
</feature>
<gene>
    <name evidence="3" type="ORF">SSX86_026588</name>
</gene>
<feature type="compositionally biased region" description="Basic and acidic residues" evidence="1">
    <location>
        <begin position="316"/>
        <end position="328"/>
    </location>
</feature>
<dbReference type="AlphaFoldDB" id="A0AAP0CK35"/>
<evidence type="ECO:0000313" key="3">
    <source>
        <dbReference type="EMBL" id="KAK9055505.1"/>
    </source>
</evidence>
<proteinExistence type="predicted"/>
<dbReference type="InterPro" id="IPR039276">
    <property type="entry name" value="SHH1/2"/>
</dbReference>
<protein>
    <recommendedName>
        <fullName evidence="2">SAWADEE domain-containing protein</fullName>
    </recommendedName>
</protein>
<reference evidence="3 4" key="1">
    <citation type="submission" date="2024-04" db="EMBL/GenBank/DDBJ databases">
        <title>The reference genome of an endangered Asteraceae, Deinandra increscens subsp. villosa, native to the Central Coast of California.</title>
        <authorList>
            <person name="Guilliams M."/>
            <person name="Hasenstab-Lehman K."/>
            <person name="Meyer R."/>
            <person name="Mcevoy S."/>
        </authorList>
    </citation>
    <scope>NUCLEOTIDE SEQUENCE [LARGE SCALE GENOMIC DNA]</scope>
    <source>
        <tissue evidence="3">Leaf</tissue>
    </source>
</reference>
<dbReference type="PANTHER" id="PTHR33827">
    <property type="entry name" value="PROTEIN SAWADEE HOMEODOMAIN HOMOLOG 2"/>
    <property type="match status" value="1"/>
</dbReference>
<feature type="domain" description="SAWADEE" evidence="2">
    <location>
        <begin position="14"/>
        <end position="141"/>
    </location>
</feature>
<evidence type="ECO:0000256" key="1">
    <source>
        <dbReference type="SAM" id="MobiDB-lite"/>
    </source>
</evidence>
<dbReference type="Pfam" id="PF16719">
    <property type="entry name" value="SAWADEE"/>
    <property type="match status" value="1"/>
</dbReference>
<feature type="compositionally biased region" description="Basic and acidic residues" evidence="1">
    <location>
        <begin position="296"/>
        <end position="309"/>
    </location>
</feature>
<sequence length="439" mass="49099">MAGNTDAIAADSVDLELEAMRTDDYSWHPCQVYFSQNGAGLVIKYENSDSEDIMESEKEVMTRIRARSLPLQNDDCAHIKPGEHIVVRQNSQSENGFFDAEVEKVVSVRHSKRTNCRCSFMIKWLQQDLNGESLKVPSSSVMRLANKSIDNHPTILAFLDAVELNNSSFFCSSPPLNIASDFDMDLHVMLEKQIEGIKNSVHGSKKRIRDEILGLEVYTHEQLKEINISMPDVKEPEIQVPDNRSPLNPLAARAALASLMSTRINDISKITEIPLETEVTRKQDRTLKKSLFSKSKSSDNIKAEDKDISKNVGQVKQDKTNPKNETRLTRAKIQKVEAIPDDNNESSKKPSPVSKKRFTRSNIKTEMTKESSVDELPTQQNNKKKNNNSGVAGATQDSGVLCMAGNVTSNVGRSYGSKRKSLDLNKQKVRSSPRFVSKS</sequence>
<dbReference type="Proteomes" id="UP001408789">
    <property type="component" value="Unassembled WGS sequence"/>
</dbReference>
<dbReference type="EMBL" id="JBCNJP010000025">
    <property type="protein sequence ID" value="KAK9055505.1"/>
    <property type="molecule type" value="Genomic_DNA"/>
</dbReference>
<accession>A0AAP0CK35</accession>
<evidence type="ECO:0000259" key="2">
    <source>
        <dbReference type="Pfam" id="PF16719"/>
    </source>
</evidence>
<dbReference type="InterPro" id="IPR032001">
    <property type="entry name" value="SAWADEE_dom"/>
</dbReference>